<comment type="caution">
    <text evidence="1">The sequence shown here is derived from an EMBL/GenBank/DDBJ whole genome shotgun (WGS) entry which is preliminary data.</text>
</comment>
<reference evidence="1" key="2">
    <citation type="submission" date="2020-09" db="EMBL/GenBank/DDBJ databases">
        <authorList>
            <person name="Sun Q."/>
            <person name="Zhou Y."/>
        </authorList>
    </citation>
    <scope>NUCLEOTIDE SEQUENCE</scope>
    <source>
        <strain evidence="1">CGMCC 1.15320</strain>
    </source>
</reference>
<protein>
    <submittedName>
        <fullName evidence="1">Uncharacterized protein</fullName>
    </submittedName>
</protein>
<proteinExistence type="predicted"/>
<evidence type="ECO:0000313" key="2">
    <source>
        <dbReference type="Proteomes" id="UP000636264"/>
    </source>
</evidence>
<reference evidence="1" key="1">
    <citation type="journal article" date="2014" name="Int. J. Syst. Evol. Microbiol.">
        <title>Complete genome sequence of Corynebacterium casei LMG S-19264T (=DSM 44701T), isolated from a smear-ripened cheese.</title>
        <authorList>
            <consortium name="US DOE Joint Genome Institute (JGI-PGF)"/>
            <person name="Walter F."/>
            <person name="Albersmeier A."/>
            <person name="Kalinowski J."/>
            <person name="Ruckert C."/>
        </authorList>
    </citation>
    <scope>NUCLEOTIDE SEQUENCE</scope>
    <source>
        <strain evidence="1">CGMCC 1.15320</strain>
    </source>
</reference>
<gene>
    <name evidence="1" type="ORF">GCM10011385_21650</name>
</gene>
<dbReference type="EMBL" id="BMIF01000006">
    <property type="protein sequence ID" value="GGA67425.1"/>
    <property type="molecule type" value="Genomic_DNA"/>
</dbReference>
<name>A0A916W569_9HYPH</name>
<dbReference type="AlphaFoldDB" id="A0A916W569"/>
<evidence type="ECO:0000313" key="1">
    <source>
        <dbReference type="EMBL" id="GGA67425.1"/>
    </source>
</evidence>
<dbReference type="Proteomes" id="UP000636264">
    <property type="component" value="Unassembled WGS sequence"/>
</dbReference>
<accession>A0A916W569</accession>
<keyword evidence="2" id="KW-1185">Reference proteome</keyword>
<sequence length="114" mass="12641">MNDASGTHRYQQLRICRTSLIGCSKDVFDWRVLAHPVKISGEGIAKQVPDTVNEICFGRNRPATDDEDAFRTLPGYLGWQLRQGVLAAMDAAGIGSNPEILKMIRSCHPFPPMN</sequence>
<organism evidence="1 2">
    <name type="scientific">Nitratireductor aestuarii</name>
    <dbReference type="NCBI Taxonomy" id="1735103"/>
    <lineage>
        <taxon>Bacteria</taxon>
        <taxon>Pseudomonadati</taxon>
        <taxon>Pseudomonadota</taxon>
        <taxon>Alphaproteobacteria</taxon>
        <taxon>Hyphomicrobiales</taxon>
        <taxon>Phyllobacteriaceae</taxon>
        <taxon>Nitratireductor</taxon>
    </lineage>
</organism>